<dbReference type="AlphaFoldDB" id="A0AA38SZQ5"/>
<evidence type="ECO:0000313" key="3">
    <source>
        <dbReference type="EMBL" id="KAJ9542142.1"/>
    </source>
</evidence>
<evidence type="ECO:0000313" key="4">
    <source>
        <dbReference type="Proteomes" id="UP001172457"/>
    </source>
</evidence>
<evidence type="ECO:0000259" key="2">
    <source>
        <dbReference type="Pfam" id="PF17921"/>
    </source>
</evidence>
<name>A0AA38SZQ5_9ASTR</name>
<sequence length="394" mass="45782">MVPKGLLRDLAHQDEEKKDRLRTPEDVQLGYPRTSKNPTSFIKVTAMRPYKHGHQLFLEYDVCMYGTGVPRGVLQDWTFTEADLDRVHLEDLLMLIKYLQGPILRPQHYRDGTEILKKYVRHAITLARVTDYQLAIESRQPKVNLLRPNLLVPGIDAYLPYMPTRIPEHGVLYLTRKKRERKFMRFGELAKFCDGTLLYVYNGMQSRLLADQIPGRKIIDGKGKILEGMNLIERKLKERLMYRRVEAAMQMRARIIGHWEEFLQMSKDKCPDEDLNMIKTLGEDPIPWYADFANYLAAGVLVKGITHQQKGKSKTYFWFKPHLFRIGPDRMPRRCVSGPAAWDILTNCHKGPTEGHFGANLTARKVLESGFYWPTIFKDAHTLIKSCIPIVWLL</sequence>
<evidence type="ECO:0000256" key="1">
    <source>
        <dbReference type="SAM" id="MobiDB-lite"/>
    </source>
</evidence>
<protein>
    <recommendedName>
        <fullName evidence="2">Integrase zinc-binding domain-containing protein</fullName>
    </recommendedName>
</protein>
<dbReference type="Gene3D" id="1.10.340.70">
    <property type="match status" value="1"/>
</dbReference>
<dbReference type="Pfam" id="PF17921">
    <property type="entry name" value="Integrase_H2C2"/>
    <property type="match status" value="1"/>
</dbReference>
<feature type="compositionally biased region" description="Basic and acidic residues" evidence="1">
    <location>
        <begin position="13"/>
        <end position="25"/>
    </location>
</feature>
<dbReference type="InterPro" id="IPR041588">
    <property type="entry name" value="Integrase_H2C2"/>
</dbReference>
<feature type="domain" description="Integrase zinc-binding" evidence="2">
    <location>
        <begin position="342"/>
        <end position="388"/>
    </location>
</feature>
<proteinExistence type="predicted"/>
<keyword evidence="4" id="KW-1185">Reference proteome</keyword>
<reference evidence="3" key="1">
    <citation type="submission" date="2023-03" db="EMBL/GenBank/DDBJ databases">
        <title>Chromosome-scale reference genome and RAD-based genetic map of yellow starthistle (Centaurea solstitialis) reveal putative structural variation and QTLs associated with invader traits.</title>
        <authorList>
            <person name="Reatini B."/>
            <person name="Cang F.A."/>
            <person name="Jiang Q."/>
            <person name="Mckibben M.T.W."/>
            <person name="Barker M.S."/>
            <person name="Rieseberg L.H."/>
            <person name="Dlugosch K.M."/>
        </authorList>
    </citation>
    <scope>NUCLEOTIDE SEQUENCE</scope>
    <source>
        <strain evidence="3">CAN-66</strain>
        <tissue evidence="3">Leaf</tissue>
    </source>
</reference>
<organism evidence="3 4">
    <name type="scientific">Centaurea solstitialis</name>
    <name type="common">yellow star-thistle</name>
    <dbReference type="NCBI Taxonomy" id="347529"/>
    <lineage>
        <taxon>Eukaryota</taxon>
        <taxon>Viridiplantae</taxon>
        <taxon>Streptophyta</taxon>
        <taxon>Embryophyta</taxon>
        <taxon>Tracheophyta</taxon>
        <taxon>Spermatophyta</taxon>
        <taxon>Magnoliopsida</taxon>
        <taxon>eudicotyledons</taxon>
        <taxon>Gunneridae</taxon>
        <taxon>Pentapetalae</taxon>
        <taxon>asterids</taxon>
        <taxon>campanulids</taxon>
        <taxon>Asterales</taxon>
        <taxon>Asteraceae</taxon>
        <taxon>Carduoideae</taxon>
        <taxon>Cardueae</taxon>
        <taxon>Centaureinae</taxon>
        <taxon>Centaurea</taxon>
    </lineage>
</organism>
<dbReference type="Proteomes" id="UP001172457">
    <property type="component" value="Chromosome 7"/>
</dbReference>
<comment type="caution">
    <text evidence="3">The sequence shown here is derived from an EMBL/GenBank/DDBJ whole genome shotgun (WGS) entry which is preliminary data.</text>
</comment>
<gene>
    <name evidence="3" type="ORF">OSB04_028648</name>
</gene>
<accession>A0AA38SZQ5</accession>
<feature type="region of interest" description="Disordered" evidence="1">
    <location>
        <begin position="13"/>
        <end position="32"/>
    </location>
</feature>
<dbReference type="EMBL" id="JARYMX010000007">
    <property type="protein sequence ID" value="KAJ9542142.1"/>
    <property type="molecule type" value="Genomic_DNA"/>
</dbReference>